<evidence type="ECO:0000259" key="11">
    <source>
        <dbReference type="Pfam" id="PF07992"/>
    </source>
</evidence>
<dbReference type="PANTHER" id="PTHR42917:SF2">
    <property type="entry name" value="2,4-DIENOYL-COA REDUCTASE [(2E)-ENOYL-COA-PRODUCING]"/>
    <property type="match status" value="1"/>
</dbReference>
<comment type="cofactor">
    <cofactor evidence="2">
        <name>[4Fe-4S] cluster</name>
        <dbReference type="ChEBI" id="CHEBI:49883"/>
    </cofactor>
</comment>
<dbReference type="Gene3D" id="3.50.50.60">
    <property type="entry name" value="FAD/NAD(P)-binding domain"/>
    <property type="match status" value="1"/>
</dbReference>
<proteinExistence type="inferred from homology"/>
<keyword evidence="5" id="KW-0288">FMN</keyword>
<keyword evidence="7" id="KW-0560">Oxidoreductase</keyword>
<dbReference type="PRINTS" id="PR00368">
    <property type="entry name" value="FADPNR"/>
</dbReference>
<name>A0ABQ1G4W6_9SPHN</name>
<dbReference type="InterPro" id="IPR013785">
    <property type="entry name" value="Aldolase_TIM"/>
</dbReference>
<evidence type="ECO:0000256" key="8">
    <source>
        <dbReference type="ARBA" id="ARBA00023004"/>
    </source>
</evidence>
<feature type="domain" description="FAD/NAD(P)-binding" evidence="11">
    <location>
        <begin position="497"/>
        <end position="642"/>
    </location>
</feature>
<evidence type="ECO:0000259" key="10">
    <source>
        <dbReference type="Pfam" id="PF00724"/>
    </source>
</evidence>
<dbReference type="InterPro" id="IPR051793">
    <property type="entry name" value="NADH:flavin_oxidoreductase"/>
</dbReference>
<evidence type="ECO:0000256" key="1">
    <source>
        <dbReference type="ARBA" id="ARBA00001917"/>
    </source>
</evidence>
<dbReference type="SUPFAM" id="SSF51905">
    <property type="entry name" value="FAD/NAD(P)-binding domain"/>
    <property type="match status" value="1"/>
</dbReference>
<dbReference type="Pfam" id="PF00724">
    <property type="entry name" value="Oxidored_FMN"/>
    <property type="match status" value="1"/>
</dbReference>
<dbReference type="Gene3D" id="3.40.50.720">
    <property type="entry name" value="NAD(P)-binding Rossmann-like Domain"/>
    <property type="match status" value="1"/>
</dbReference>
<evidence type="ECO:0000256" key="5">
    <source>
        <dbReference type="ARBA" id="ARBA00022643"/>
    </source>
</evidence>
<sequence length="678" mass="73396">MPESSVNDPLLEPFQTKHLTFKNRMVHAPTTMNMADDKGYVTPQAVGAYEALAAGGFGAVCVGATNVRWDGLINERMLGMYDDTYIISHRELVEVIHHNESLAGIQLFYGGLIPGVGTSFPLEPGKGWIPGTVAWGPSGKYPIGNQQPGIVPTEVYKSLVEEFAQAGRRAREAGYDYLSYHFCHGSLPHVTLSLLENQGREDEYADHFLFCEQILQRTQELCGKDFPLIPRMVCDENYKGGFDIEYFLDHYAPRLHALGVDGIDCTFGSMLPAESRDPETSSGQYIGGGFYVRNLVTLPSIKQMRAGLIKRGIDMPLMGSCNVNTPDQMRTMIGEGAADFLASCRQSLEDPDFPRKITEGREEEIRKSTRTGASLMTGNIFAKGMAGSAQNAAFGRDREYRIQKTPAPKRVYIAGGGSGGMEYAITAHAAGHDVTLFEASGALGGVMNWAGNYKTLRNMEQIAYQPQWHRLMVAKAGIAVRLNTELTVEMILADKPDVVVTATGAKPALPDVPGLSAALASGFARTIDRVLGSASDPLPQGNVIVWGAGEGIELGLDLAQAGRTIRLLDPDAKLLPANYLGSRMNAINIWMATADLAPEQGVTLQEIRQGEVVVSHADGRSETIACAALIIAPGRVAYDPFSGKLNKSGIRLQVVGDARTPRSYGNAIHEAAYLARNI</sequence>
<feature type="domain" description="NADH:flavin oxidoreductase/NADH oxidase N-terminal" evidence="10">
    <location>
        <begin position="10"/>
        <end position="363"/>
    </location>
</feature>
<keyword evidence="6" id="KW-0479">Metal-binding</keyword>
<gene>
    <name evidence="12" type="ORF">GCM10011395_03810</name>
</gene>
<reference evidence="13" key="1">
    <citation type="journal article" date="2019" name="Int. J. Syst. Evol. Microbiol.">
        <title>The Global Catalogue of Microorganisms (GCM) 10K type strain sequencing project: providing services to taxonomists for standard genome sequencing and annotation.</title>
        <authorList>
            <consortium name="The Broad Institute Genomics Platform"/>
            <consortium name="The Broad Institute Genome Sequencing Center for Infectious Disease"/>
            <person name="Wu L."/>
            <person name="Ma J."/>
        </authorList>
    </citation>
    <scope>NUCLEOTIDE SEQUENCE [LARGE SCALE GENOMIC DNA]</scope>
    <source>
        <strain evidence="13">CGMCC 1.10106</strain>
    </source>
</reference>
<dbReference type="PANTHER" id="PTHR42917">
    <property type="entry name" value="2,4-DIENOYL-COA REDUCTASE"/>
    <property type="match status" value="1"/>
</dbReference>
<dbReference type="InterPro" id="IPR036188">
    <property type="entry name" value="FAD/NAD-bd_sf"/>
</dbReference>
<evidence type="ECO:0000256" key="4">
    <source>
        <dbReference type="ARBA" id="ARBA00022630"/>
    </source>
</evidence>
<keyword evidence="9" id="KW-0411">Iron-sulfur</keyword>
<keyword evidence="13" id="KW-1185">Reference proteome</keyword>
<dbReference type="Proteomes" id="UP000618591">
    <property type="component" value="Unassembled WGS sequence"/>
</dbReference>
<comment type="caution">
    <text evidence="12">The sequence shown here is derived from an EMBL/GenBank/DDBJ whole genome shotgun (WGS) entry which is preliminary data.</text>
</comment>
<comment type="cofactor">
    <cofactor evidence="1">
        <name>FMN</name>
        <dbReference type="ChEBI" id="CHEBI:58210"/>
    </cofactor>
</comment>
<evidence type="ECO:0000256" key="2">
    <source>
        <dbReference type="ARBA" id="ARBA00001966"/>
    </source>
</evidence>
<keyword evidence="4" id="KW-0285">Flavoprotein</keyword>
<evidence type="ECO:0000256" key="6">
    <source>
        <dbReference type="ARBA" id="ARBA00022723"/>
    </source>
</evidence>
<evidence type="ECO:0000256" key="7">
    <source>
        <dbReference type="ARBA" id="ARBA00023002"/>
    </source>
</evidence>
<evidence type="ECO:0000313" key="13">
    <source>
        <dbReference type="Proteomes" id="UP000618591"/>
    </source>
</evidence>
<keyword evidence="8" id="KW-0408">Iron</keyword>
<dbReference type="InterPro" id="IPR001155">
    <property type="entry name" value="OxRdtase_FMN_N"/>
</dbReference>
<accession>A0ABQ1G4W6</accession>
<evidence type="ECO:0000256" key="3">
    <source>
        <dbReference type="ARBA" id="ARBA00011048"/>
    </source>
</evidence>
<dbReference type="Gene3D" id="3.20.20.70">
    <property type="entry name" value="Aldolase class I"/>
    <property type="match status" value="1"/>
</dbReference>
<dbReference type="SUPFAM" id="SSF51395">
    <property type="entry name" value="FMN-linked oxidoreductases"/>
    <property type="match status" value="1"/>
</dbReference>
<evidence type="ECO:0000313" key="12">
    <source>
        <dbReference type="EMBL" id="GGA36723.1"/>
    </source>
</evidence>
<protein>
    <submittedName>
        <fullName evidence="12">2-enoate reductase</fullName>
    </submittedName>
</protein>
<evidence type="ECO:0000256" key="9">
    <source>
        <dbReference type="ARBA" id="ARBA00023014"/>
    </source>
</evidence>
<organism evidence="12 13">
    <name type="scientific">Sphingomonas psychrolutea</name>
    <dbReference type="NCBI Taxonomy" id="1259676"/>
    <lineage>
        <taxon>Bacteria</taxon>
        <taxon>Pseudomonadati</taxon>
        <taxon>Pseudomonadota</taxon>
        <taxon>Alphaproteobacteria</taxon>
        <taxon>Sphingomonadales</taxon>
        <taxon>Sphingomonadaceae</taxon>
        <taxon>Sphingomonas</taxon>
    </lineage>
</organism>
<dbReference type="InterPro" id="IPR023753">
    <property type="entry name" value="FAD/NAD-binding_dom"/>
</dbReference>
<dbReference type="Pfam" id="PF07992">
    <property type="entry name" value="Pyr_redox_2"/>
    <property type="match status" value="1"/>
</dbReference>
<dbReference type="EMBL" id="BMDW01000002">
    <property type="protein sequence ID" value="GGA36723.1"/>
    <property type="molecule type" value="Genomic_DNA"/>
</dbReference>
<comment type="similarity">
    <text evidence="3">In the N-terminal section; belongs to the NADH:flavin oxidoreductase/NADH oxidase family.</text>
</comment>